<dbReference type="NCBIfam" id="TIGR00547">
    <property type="entry name" value="lolA"/>
    <property type="match status" value="1"/>
</dbReference>
<dbReference type="EMBL" id="UOFD01000037">
    <property type="protein sequence ID" value="VAW51839.1"/>
    <property type="molecule type" value="Genomic_DNA"/>
</dbReference>
<evidence type="ECO:0000256" key="3">
    <source>
        <dbReference type="ARBA" id="ARBA00011245"/>
    </source>
</evidence>
<keyword evidence="9" id="KW-0472">Membrane</keyword>
<dbReference type="InterPro" id="IPR004564">
    <property type="entry name" value="OM_lipoprot_carrier_LolA-like"/>
</dbReference>
<evidence type="ECO:0000256" key="8">
    <source>
        <dbReference type="ARBA" id="ARBA00023186"/>
    </source>
</evidence>
<sequence>MTMESEKWKVKNGKQYLSVRVLLIIMSFFLHSVNVYASDKNLPKGEAYLENFLTNTQTLEANFQQTLRTHDGEIIQQTDGQFYLNRPGKFRWNYQSPYEQIIVSDGVRIWIYDVDLQQVTVQKQTSSLPATPMSLLENSSTLHENFNVSSMDERDGVYRLKLLSKTKESDFGEIVIGVDEKGLRFMQLHDQFEQVTDIIFSDINTNKKLAKEIFKFIPPEGVDVFGG</sequence>
<dbReference type="AlphaFoldDB" id="A0A3B0WRF2"/>
<dbReference type="GO" id="GO:0042597">
    <property type="term" value="C:periplasmic space"/>
    <property type="evidence" value="ECO:0007669"/>
    <property type="project" value="UniProtKB-SubCell"/>
</dbReference>
<dbReference type="PANTHER" id="PTHR35869:SF1">
    <property type="entry name" value="OUTER-MEMBRANE LIPOPROTEIN CARRIER PROTEIN"/>
    <property type="match status" value="1"/>
</dbReference>
<gene>
    <name evidence="10" type="ORF">MNBD_GAMMA06-2054</name>
</gene>
<organism evidence="10">
    <name type="scientific">hydrothermal vent metagenome</name>
    <dbReference type="NCBI Taxonomy" id="652676"/>
    <lineage>
        <taxon>unclassified sequences</taxon>
        <taxon>metagenomes</taxon>
        <taxon>ecological metagenomes</taxon>
    </lineage>
</organism>
<dbReference type="Pfam" id="PF03548">
    <property type="entry name" value="LolA"/>
    <property type="match status" value="1"/>
</dbReference>
<accession>A0A3B0WRF2</accession>
<evidence type="ECO:0000256" key="5">
    <source>
        <dbReference type="ARBA" id="ARBA00022448"/>
    </source>
</evidence>
<reference evidence="10" key="1">
    <citation type="submission" date="2018-06" db="EMBL/GenBank/DDBJ databases">
        <authorList>
            <person name="Zhirakovskaya E."/>
        </authorList>
    </citation>
    <scope>NUCLEOTIDE SEQUENCE</scope>
</reference>
<keyword evidence="10" id="KW-0449">Lipoprotein</keyword>
<evidence type="ECO:0000313" key="10">
    <source>
        <dbReference type="EMBL" id="VAW51839.1"/>
    </source>
</evidence>
<evidence type="ECO:0000256" key="9">
    <source>
        <dbReference type="SAM" id="Phobius"/>
    </source>
</evidence>
<comment type="subunit">
    <text evidence="3">Monomer.</text>
</comment>
<dbReference type="PANTHER" id="PTHR35869">
    <property type="entry name" value="OUTER-MEMBRANE LIPOPROTEIN CARRIER PROTEIN"/>
    <property type="match status" value="1"/>
</dbReference>
<evidence type="ECO:0000256" key="7">
    <source>
        <dbReference type="ARBA" id="ARBA00022927"/>
    </source>
</evidence>
<evidence type="ECO:0000256" key="1">
    <source>
        <dbReference type="ARBA" id="ARBA00004418"/>
    </source>
</evidence>
<keyword evidence="6" id="KW-0574">Periplasm</keyword>
<keyword evidence="5" id="KW-0813">Transport</keyword>
<keyword evidence="8" id="KW-0143">Chaperone</keyword>
<dbReference type="InterPro" id="IPR018323">
    <property type="entry name" value="OM_lipoprot_carrier_LolA_Pbac"/>
</dbReference>
<keyword evidence="7" id="KW-0653">Protein transport</keyword>
<name>A0A3B0WRF2_9ZZZZ</name>
<evidence type="ECO:0000256" key="2">
    <source>
        <dbReference type="ARBA" id="ARBA00007615"/>
    </source>
</evidence>
<evidence type="ECO:0000256" key="6">
    <source>
        <dbReference type="ARBA" id="ARBA00022764"/>
    </source>
</evidence>
<dbReference type="GO" id="GO:0042953">
    <property type="term" value="P:lipoprotein transport"/>
    <property type="evidence" value="ECO:0007669"/>
    <property type="project" value="InterPro"/>
</dbReference>
<protein>
    <recommendedName>
        <fullName evidence="4">Outer-membrane lipoprotein carrier protein</fullName>
    </recommendedName>
</protein>
<dbReference type="InterPro" id="IPR029046">
    <property type="entry name" value="LolA/LolB/LppX"/>
</dbReference>
<dbReference type="HAMAP" id="MF_00240">
    <property type="entry name" value="LolA"/>
    <property type="match status" value="1"/>
</dbReference>
<dbReference type="Gene3D" id="2.50.20.10">
    <property type="entry name" value="Lipoprotein localisation LolA/LolB/LppX"/>
    <property type="match status" value="1"/>
</dbReference>
<dbReference type="SUPFAM" id="SSF89392">
    <property type="entry name" value="Prokaryotic lipoproteins and lipoprotein localization factors"/>
    <property type="match status" value="1"/>
</dbReference>
<comment type="similarity">
    <text evidence="2">Belongs to the LolA family.</text>
</comment>
<feature type="transmembrane region" description="Helical" evidence="9">
    <location>
        <begin position="21"/>
        <end position="37"/>
    </location>
</feature>
<comment type="subcellular location">
    <subcellularLocation>
        <location evidence="1">Periplasm</location>
    </subcellularLocation>
</comment>
<proteinExistence type="inferred from homology"/>
<keyword evidence="9" id="KW-0812">Transmembrane</keyword>
<dbReference type="CDD" id="cd16325">
    <property type="entry name" value="LolA"/>
    <property type="match status" value="1"/>
</dbReference>
<keyword evidence="9" id="KW-1133">Transmembrane helix</keyword>
<evidence type="ECO:0000256" key="4">
    <source>
        <dbReference type="ARBA" id="ARBA00014035"/>
    </source>
</evidence>